<keyword evidence="1" id="KW-0812">Transmembrane</keyword>
<keyword evidence="1" id="KW-0472">Membrane</keyword>
<proteinExistence type="predicted"/>
<gene>
    <name evidence="2" type="ORF">CALVIDRAFT_237257</name>
</gene>
<organism evidence="2 3">
    <name type="scientific">Calocera viscosa (strain TUFC12733)</name>
    <dbReference type="NCBI Taxonomy" id="1330018"/>
    <lineage>
        <taxon>Eukaryota</taxon>
        <taxon>Fungi</taxon>
        <taxon>Dikarya</taxon>
        <taxon>Basidiomycota</taxon>
        <taxon>Agaricomycotina</taxon>
        <taxon>Dacrymycetes</taxon>
        <taxon>Dacrymycetales</taxon>
        <taxon>Dacrymycetaceae</taxon>
        <taxon>Calocera</taxon>
    </lineage>
</organism>
<dbReference type="AlphaFoldDB" id="A0A167JUJ7"/>
<evidence type="ECO:0000313" key="3">
    <source>
        <dbReference type="Proteomes" id="UP000076738"/>
    </source>
</evidence>
<accession>A0A167JUJ7</accession>
<keyword evidence="1" id="KW-1133">Transmembrane helix</keyword>
<dbReference type="Proteomes" id="UP000076738">
    <property type="component" value="Unassembled WGS sequence"/>
</dbReference>
<evidence type="ECO:0000313" key="2">
    <source>
        <dbReference type="EMBL" id="KZO93915.1"/>
    </source>
</evidence>
<feature type="transmembrane region" description="Helical" evidence="1">
    <location>
        <begin position="82"/>
        <end position="104"/>
    </location>
</feature>
<reference evidence="2 3" key="1">
    <citation type="journal article" date="2016" name="Mol. Biol. Evol.">
        <title>Comparative Genomics of Early-Diverging Mushroom-Forming Fungi Provides Insights into the Origins of Lignocellulose Decay Capabilities.</title>
        <authorList>
            <person name="Nagy L.G."/>
            <person name="Riley R."/>
            <person name="Tritt A."/>
            <person name="Adam C."/>
            <person name="Daum C."/>
            <person name="Floudas D."/>
            <person name="Sun H."/>
            <person name="Yadav J.S."/>
            <person name="Pangilinan J."/>
            <person name="Larsson K.H."/>
            <person name="Matsuura K."/>
            <person name="Barry K."/>
            <person name="Labutti K."/>
            <person name="Kuo R."/>
            <person name="Ohm R.A."/>
            <person name="Bhattacharya S.S."/>
            <person name="Shirouzu T."/>
            <person name="Yoshinaga Y."/>
            <person name="Martin F.M."/>
            <person name="Grigoriev I.V."/>
            <person name="Hibbett D.S."/>
        </authorList>
    </citation>
    <scope>NUCLEOTIDE SEQUENCE [LARGE SCALE GENOMIC DNA]</scope>
    <source>
        <strain evidence="2 3">TUFC12733</strain>
    </source>
</reference>
<keyword evidence="3" id="KW-1185">Reference proteome</keyword>
<dbReference type="EMBL" id="KV417298">
    <property type="protein sequence ID" value="KZO93915.1"/>
    <property type="molecule type" value="Genomic_DNA"/>
</dbReference>
<evidence type="ECO:0000256" key="1">
    <source>
        <dbReference type="SAM" id="Phobius"/>
    </source>
</evidence>
<sequence>MKELRTHVMSLGTRLKSEADHTVAQLRSVTQSPGDALLPSVLLPSLPFFAFHYWMGRPRQAILDAAHARARAREESEEGGRWAALGQGALMALACCLLLGVAYLQSFPLSVYLTGVRRANLAGEAYAERQKAEDWRALPVGTVRWWTCGGVPPPGVPKAQCGFVMCACVPASERWRKG</sequence>
<name>A0A167JUJ7_CALVF</name>
<protein>
    <submittedName>
        <fullName evidence="2">Uncharacterized protein</fullName>
    </submittedName>
</protein>